<dbReference type="SUPFAM" id="SSF52540">
    <property type="entry name" value="P-loop containing nucleoside triphosphate hydrolases"/>
    <property type="match status" value="2"/>
</dbReference>
<dbReference type="RefSeq" id="WP_205292074.1">
    <property type="nucleotide sequence ID" value="NZ_CP074406.1"/>
</dbReference>
<dbReference type="SMART" id="SM00490">
    <property type="entry name" value="HELICc"/>
    <property type="match status" value="1"/>
</dbReference>
<keyword evidence="5" id="KW-1185">Reference proteome</keyword>
<feature type="domain" description="Helicase C-terminal" evidence="3">
    <location>
        <begin position="660"/>
        <end position="812"/>
    </location>
</feature>
<gene>
    <name evidence="4" type="ORF">JK386_12775</name>
</gene>
<dbReference type="PROSITE" id="PS51194">
    <property type="entry name" value="HELICASE_CTER"/>
    <property type="match status" value="1"/>
</dbReference>
<dbReference type="Gene3D" id="3.40.50.300">
    <property type="entry name" value="P-loop containing nucleotide triphosphate hydrolases"/>
    <property type="match status" value="1"/>
</dbReference>
<keyword evidence="4" id="KW-0067">ATP-binding</keyword>
<evidence type="ECO:0000313" key="4">
    <source>
        <dbReference type="EMBL" id="MBM9460777.1"/>
    </source>
</evidence>
<dbReference type="SMART" id="SM00487">
    <property type="entry name" value="DEXDc"/>
    <property type="match status" value="1"/>
</dbReference>
<dbReference type="Proteomes" id="UP000663791">
    <property type="component" value="Unassembled WGS sequence"/>
</dbReference>
<feature type="domain" description="Helicase ATP-binding" evidence="2">
    <location>
        <begin position="417"/>
        <end position="579"/>
    </location>
</feature>
<dbReference type="GO" id="GO:0004386">
    <property type="term" value="F:helicase activity"/>
    <property type="evidence" value="ECO:0007669"/>
    <property type="project" value="UniProtKB-KW"/>
</dbReference>
<dbReference type="InterPro" id="IPR027417">
    <property type="entry name" value="P-loop_NTPase"/>
</dbReference>
<dbReference type="Pfam" id="PF00271">
    <property type="entry name" value="Helicase_C"/>
    <property type="match status" value="1"/>
</dbReference>
<organism evidence="4 5">
    <name type="scientific">Nocardioides faecalis</name>
    <dbReference type="NCBI Taxonomy" id="2803858"/>
    <lineage>
        <taxon>Bacteria</taxon>
        <taxon>Bacillati</taxon>
        <taxon>Actinomycetota</taxon>
        <taxon>Actinomycetes</taxon>
        <taxon>Propionibacteriales</taxon>
        <taxon>Nocardioidaceae</taxon>
        <taxon>Nocardioides</taxon>
    </lineage>
</organism>
<keyword evidence="1" id="KW-0378">Hydrolase</keyword>
<name>A0A938Y7T1_9ACTN</name>
<sequence>MPLGETPGTAPPGWQAITLTRAQTEALLDALADLANLPTVTAEDDALLRRLDTTTATALRLVTPLLTWRRFLIGSRRRAEAAAGVDELLALHARLPALRERMLTLETPTGELERTGLRAEDLLDPRWGLAAALADLGAVHLLPAGQVAELPRALADLDAAVAAEAPLRERVLAAALALRRPQAEQRLRTLPLAELRQVTTERLRLETLEDAGIGTVHDLLRQRDKLRRIDGIGPKTADVLRTAAVDLERLTLADVPVRLDVERRDPATTRLVSALVAWDAVRRTKGAGEDLARADGLRALAGVLHDDVAHVLLLGAPGLPASAPVASVQAVVRRADRVAATEPTPPVEVGDPWSEVVRRPADLYAALAEIGVLSEGADAAARAAGELPPGLVDTVRGQELRTDDLRVALRGYQAFAARFALVQRRVVIGDEMGLGKTIEALAVLAHLWTTGAQRFLVVCPAAVVTNWVREVTGRSTVPVHRVHGRDADEAYAAWLSDGGLAVTTFETLAWRMADFDRDVAQLDCVVVDEAHYVKNPDTARAHACVAQLAKADRAVLLTGTPMENHVDEFRTLLGYLRPDLAAGTVDLAPRAFRQHVAPAYLRRNVEDVLSELPELVVTDEWLELSETDEKTYAAAVAAGSFAAMRRAAMLGGARSAKVQRLVELVAEAEDNDRRVVVFSYFREVLEEITGHLAALGEPTFGPLTGQVDPDTRQHMIDDFSVAEHGAVLLAQITTGGVGLNIQAASVVIICEPQLKPTTEAQAVARAHRMGQLRSVQVHRLLTLDSVDERICEILAVKQQQFDDFVRASETAAAAPEALDVAEADLGRRVVAAERARLLYAPPPVPTPDD</sequence>
<dbReference type="EMBL" id="JAERTX010000010">
    <property type="protein sequence ID" value="MBM9460777.1"/>
    <property type="molecule type" value="Genomic_DNA"/>
</dbReference>
<dbReference type="GO" id="GO:0016787">
    <property type="term" value="F:hydrolase activity"/>
    <property type="evidence" value="ECO:0007669"/>
    <property type="project" value="UniProtKB-KW"/>
</dbReference>
<dbReference type="PROSITE" id="PS51192">
    <property type="entry name" value="HELICASE_ATP_BIND_1"/>
    <property type="match status" value="1"/>
</dbReference>
<comment type="caution">
    <text evidence="4">The sequence shown here is derived from an EMBL/GenBank/DDBJ whole genome shotgun (WGS) entry which is preliminary data.</text>
</comment>
<keyword evidence="4" id="KW-0547">Nucleotide-binding</keyword>
<dbReference type="InterPro" id="IPR049730">
    <property type="entry name" value="SNF2/RAD54-like_C"/>
</dbReference>
<dbReference type="PANTHER" id="PTHR10799">
    <property type="entry name" value="SNF2/RAD54 HELICASE FAMILY"/>
    <property type="match status" value="1"/>
</dbReference>
<proteinExistence type="predicted"/>
<dbReference type="Pfam" id="PF00176">
    <property type="entry name" value="SNF2-rel_dom"/>
    <property type="match status" value="1"/>
</dbReference>
<dbReference type="InterPro" id="IPR000330">
    <property type="entry name" value="SNF2_N"/>
</dbReference>
<reference evidence="4" key="1">
    <citation type="submission" date="2021-01" db="EMBL/GenBank/DDBJ databases">
        <title>Novel species in genus Nocardioides.</title>
        <authorList>
            <person name="Zhang G."/>
        </authorList>
    </citation>
    <scope>NUCLEOTIDE SEQUENCE</scope>
    <source>
        <strain evidence="4">Zg-536</strain>
    </source>
</reference>
<evidence type="ECO:0000313" key="5">
    <source>
        <dbReference type="Proteomes" id="UP000663791"/>
    </source>
</evidence>
<evidence type="ECO:0000259" key="2">
    <source>
        <dbReference type="PROSITE" id="PS51192"/>
    </source>
</evidence>
<dbReference type="InterPro" id="IPR001650">
    <property type="entry name" value="Helicase_C-like"/>
</dbReference>
<evidence type="ECO:0000259" key="3">
    <source>
        <dbReference type="PROSITE" id="PS51194"/>
    </source>
</evidence>
<dbReference type="InterPro" id="IPR014001">
    <property type="entry name" value="Helicase_ATP-bd"/>
</dbReference>
<evidence type="ECO:0000256" key="1">
    <source>
        <dbReference type="ARBA" id="ARBA00022801"/>
    </source>
</evidence>
<protein>
    <submittedName>
        <fullName evidence="4">DEAD/DEAH box helicase</fullName>
    </submittedName>
</protein>
<dbReference type="CDD" id="cd18793">
    <property type="entry name" value="SF2_C_SNF"/>
    <property type="match status" value="1"/>
</dbReference>
<accession>A0A938Y7T1</accession>
<keyword evidence="4" id="KW-0347">Helicase</keyword>
<dbReference type="Gene3D" id="3.40.50.10810">
    <property type="entry name" value="Tandem AAA-ATPase domain"/>
    <property type="match status" value="1"/>
</dbReference>
<dbReference type="CDD" id="cd17919">
    <property type="entry name" value="DEXHc_Snf"/>
    <property type="match status" value="1"/>
</dbReference>
<dbReference type="AlphaFoldDB" id="A0A938Y7T1"/>
<dbReference type="GO" id="GO:0005524">
    <property type="term" value="F:ATP binding"/>
    <property type="evidence" value="ECO:0007669"/>
    <property type="project" value="InterPro"/>
</dbReference>
<dbReference type="InterPro" id="IPR038718">
    <property type="entry name" value="SNF2-like_sf"/>
</dbReference>